<proteinExistence type="predicted"/>
<feature type="region of interest" description="Disordered" evidence="1">
    <location>
        <begin position="1"/>
        <end position="61"/>
    </location>
</feature>
<evidence type="ECO:0000313" key="3">
    <source>
        <dbReference type="Proteomes" id="UP000250443"/>
    </source>
</evidence>
<sequence length="61" mass="6195">MIRHTLNSTAQMAKSSSGKSSGTAGQSNSRPAPSKSFLGGNWPSKVPGHKSGGNRGQGPKT</sequence>
<dbReference type="AlphaFoldDB" id="A0A2X2BX21"/>
<organism evidence="2 3">
    <name type="scientific">Pseudomonas luteola</name>
    <dbReference type="NCBI Taxonomy" id="47886"/>
    <lineage>
        <taxon>Bacteria</taxon>
        <taxon>Pseudomonadati</taxon>
        <taxon>Pseudomonadota</taxon>
        <taxon>Gammaproteobacteria</taxon>
        <taxon>Pseudomonadales</taxon>
        <taxon>Pseudomonadaceae</taxon>
        <taxon>Pseudomonas</taxon>
    </lineage>
</organism>
<evidence type="ECO:0000256" key="1">
    <source>
        <dbReference type="SAM" id="MobiDB-lite"/>
    </source>
</evidence>
<gene>
    <name evidence="2" type="ORF">NCTC11842_00424</name>
</gene>
<feature type="compositionally biased region" description="Gly residues" evidence="1">
    <location>
        <begin position="50"/>
        <end position="61"/>
    </location>
</feature>
<evidence type="ECO:0000313" key="2">
    <source>
        <dbReference type="EMBL" id="SPZ00277.1"/>
    </source>
</evidence>
<protein>
    <submittedName>
        <fullName evidence="2">Uncharacterized protein</fullName>
    </submittedName>
</protein>
<accession>A0A2X2BX21</accession>
<dbReference type="Proteomes" id="UP000250443">
    <property type="component" value="Unassembled WGS sequence"/>
</dbReference>
<dbReference type="EMBL" id="UAUF01000002">
    <property type="protein sequence ID" value="SPZ00277.1"/>
    <property type="molecule type" value="Genomic_DNA"/>
</dbReference>
<name>A0A2X2BX21_PSELU</name>
<reference evidence="2 3" key="1">
    <citation type="submission" date="2018-06" db="EMBL/GenBank/DDBJ databases">
        <authorList>
            <consortium name="Pathogen Informatics"/>
            <person name="Doyle S."/>
        </authorList>
    </citation>
    <scope>NUCLEOTIDE SEQUENCE [LARGE SCALE GENOMIC DNA]</scope>
    <source>
        <strain evidence="2 3">NCTC11842</strain>
    </source>
</reference>
<feature type="compositionally biased region" description="Polar residues" evidence="1">
    <location>
        <begin position="1"/>
        <end position="13"/>
    </location>
</feature>